<dbReference type="Gene3D" id="3.40.50.2300">
    <property type="match status" value="2"/>
</dbReference>
<comment type="caution">
    <text evidence="2">The sequence shown here is derived from an EMBL/GenBank/DDBJ whole genome shotgun (WGS) entry which is preliminary data.</text>
</comment>
<feature type="transmembrane region" description="Helical" evidence="1">
    <location>
        <begin position="12"/>
        <end position="29"/>
    </location>
</feature>
<gene>
    <name evidence="2" type="ORF">EQU50_00465</name>
</gene>
<accession>A0A4Q7DJP3</accession>
<keyword evidence="1" id="KW-0812">Transmembrane</keyword>
<dbReference type="PANTHER" id="PTHR35271">
    <property type="entry name" value="ABC TRANSPORTER, SUBSTRATE-BINDING LIPOPROTEIN-RELATED"/>
    <property type="match status" value="1"/>
</dbReference>
<dbReference type="Proteomes" id="UP000293550">
    <property type="component" value="Unassembled WGS sequence"/>
</dbReference>
<dbReference type="OrthoDB" id="5644906at2"/>
<evidence type="ECO:0000256" key="1">
    <source>
        <dbReference type="SAM" id="Phobius"/>
    </source>
</evidence>
<sequence length="350" mass="40072">MENFFRKLGLEIIIPLILMLSLFVFFISYNQARKKILIIHSYSTDYSWVKEINTGIERVFKYSSLTKLEYFYMDTKRFYQEHFKEKAGLAARQSINQFEPDAVIVCDDDAQSRVTTYYKDNSNIPFVFAAVNANIKEYGFDKMNNVTGILDRLPLEAIRNAILIMADSLKIHNSIRIGHIASDSSANKLDDDDLHQYKDWGQIVVKPSQLVDTFSEWKRAILDADGELDFIILSNYRKILHSKEDPTLVPPKEVMKWTIENAKVPILGINSFVVEDGGPFAISVSGVEQGEIAAKMALKIIQEKIPPKQIPIENPKQFLVAMRPKLMEKFSMVLPPAYAAFARLSQLYLE</sequence>
<evidence type="ECO:0000313" key="2">
    <source>
        <dbReference type="EMBL" id="RZI47093.1"/>
    </source>
</evidence>
<reference evidence="2 3" key="1">
    <citation type="submission" date="2018-10" db="EMBL/GenBank/DDBJ databases">
        <title>An updated phylogeny of the Alphaproteobacteria reveals that the parasitic Rickettsiales and Holosporales have independent origins.</title>
        <authorList>
            <person name="Munoz-Gomez S.A."/>
            <person name="Hess S."/>
            <person name="Burger G."/>
            <person name="Lang B.F."/>
            <person name="Susko E."/>
            <person name="Slamovits C.H."/>
            <person name="Roger A.J."/>
        </authorList>
    </citation>
    <scope>NUCLEOTIDE SEQUENCE [LARGE SCALE GENOMIC DNA]</scope>
    <source>
        <strain evidence="2">HOLO01</strain>
    </source>
</reference>
<proteinExistence type="predicted"/>
<organism evidence="2 3">
    <name type="scientific">Candidatus Finniella inopinata</name>
    <dbReference type="NCBI Taxonomy" id="1696036"/>
    <lineage>
        <taxon>Bacteria</taxon>
        <taxon>Pseudomonadati</taxon>
        <taxon>Pseudomonadota</taxon>
        <taxon>Alphaproteobacteria</taxon>
        <taxon>Holosporales</taxon>
        <taxon>Candidatus Paracaedibacteraceae</taxon>
        <taxon>Candidatus Finniella</taxon>
    </lineage>
</organism>
<dbReference type="InterPro" id="IPR007487">
    <property type="entry name" value="ABC_transpt-TYRBP-like"/>
</dbReference>
<keyword evidence="3" id="KW-1185">Reference proteome</keyword>
<protein>
    <recommendedName>
        <fullName evidence="4">ABC transporter substrate-binding protein</fullName>
    </recommendedName>
</protein>
<keyword evidence="1" id="KW-0472">Membrane</keyword>
<dbReference type="Pfam" id="PF04392">
    <property type="entry name" value="ABC_sub_bind"/>
    <property type="match status" value="1"/>
</dbReference>
<keyword evidence="1" id="KW-1133">Transmembrane helix</keyword>
<evidence type="ECO:0008006" key="4">
    <source>
        <dbReference type="Google" id="ProtNLM"/>
    </source>
</evidence>
<dbReference type="EMBL" id="SCFB01000001">
    <property type="protein sequence ID" value="RZI47093.1"/>
    <property type="molecule type" value="Genomic_DNA"/>
</dbReference>
<name>A0A4Q7DJP3_9PROT</name>
<dbReference type="RefSeq" id="WP_130153206.1">
    <property type="nucleotide sequence ID" value="NZ_SCFB01000001.1"/>
</dbReference>
<evidence type="ECO:0000313" key="3">
    <source>
        <dbReference type="Proteomes" id="UP000293550"/>
    </source>
</evidence>
<dbReference type="AlphaFoldDB" id="A0A4Q7DJP3"/>
<dbReference type="PANTHER" id="PTHR35271:SF1">
    <property type="entry name" value="ABC TRANSPORTER, SUBSTRATE-BINDING LIPOPROTEIN"/>
    <property type="match status" value="1"/>
</dbReference>